<organism evidence="6 7">
    <name type="scientific">Arachnia rubra</name>
    <dbReference type="NCBI Taxonomy" id="1547448"/>
    <lineage>
        <taxon>Bacteria</taxon>
        <taxon>Bacillati</taxon>
        <taxon>Actinomycetota</taxon>
        <taxon>Actinomycetes</taxon>
        <taxon>Propionibacteriales</taxon>
        <taxon>Propionibacteriaceae</taxon>
        <taxon>Arachnia</taxon>
    </lineage>
</organism>
<feature type="transmembrane region" description="Helical" evidence="4">
    <location>
        <begin position="43"/>
        <end position="69"/>
    </location>
</feature>
<dbReference type="CDD" id="cd16917">
    <property type="entry name" value="HATPase_UhpB-NarQ-NarX-like"/>
    <property type="match status" value="1"/>
</dbReference>
<dbReference type="InterPro" id="IPR007168">
    <property type="entry name" value="Phageshock_PspC_N"/>
</dbReference>
<evidence type="ECO:0000256" key="4">
    <source>
        <dbReference type="SAM" id="Phobius"/>
    </source>
</evidence>
<feature type="transmembrane region" description="Helical" evidence="4">
    <location>
        <begin position="198"/>
        <end position="221"/>
    </location>
</feature>
<dbReference type="InterPro" id="IPR036890">
    <property type="entry name" value="HATPase_C_sf"/>
</dbReference>
<proteinExistence type="predicted"/>
<evidence type="ECO:0000313" key="6">
    <source>
        <dbReference type="EMBL" id="QUC09143.1"/>
    </source>
</evidence>
<dbReference type="SMART" id="SM00387">
    <property type="entry name" value="HATPase_c"/>
    <property type="match status" value="1"/>
</dbReference>
<evidence type="ECO:0000259" key="5">
    <source>
        <dbReference type="SMART" id="SM00387"/>
    </source>
</evidence>
<gene>
    <name evidence="6" type="ORF">J5A65_05320</name>
</gene>
<dbReference type="SUPFAM" id="SSF55874">
    <property type="entry name" value="ATPase domain of HSP90 chaperone/DNA topoisomerase II/histidine kinase"/>
    <property type="match status" value="1"/>
</dbReference>
<dbReference type="Proteomes" id="UP000678513">
    <property type="component" value="Chromosome"/>
</dbReference>
<feature type="domain" description="Histidine kinase/HSP90-like ATPase" evidence="5">
    <location>
        <begin position="321"/>
        <end position="413"/>
    </location>
</feature>
<evidence type="ECO:0000256" key="1">
    <source>
        <dbReference type="ARBA" id="ARBA00022679"/>
    </source>
</evidence>
<name>A0ABX7Y9C2_9ACTN</name>
<keyword evidence="3" id="KW-0902">Two-component regulatory system</keyword>
<accession>A0ABX7Y9C2</accession>
<evidence type="ECO:0000256" key="3">
    <source>
        <dbReference type="ARBA" id="ARBA00023012"/>
    </source>
</evidence>
<keyword evidence="4" id="KW-0812">Transmembrane</keyword>
<evidence type="ECO:0000313" key="7">
    <source>
        <dbReference type="Proteomes" id="UP000678513"/>
    </source>
</evidence>
<sequence>MSSEPITVSAPPQLKRDLSRKVIAGVASGIAEHLQMPVSWFRMAFVLLSLMFESSLLGVLLYGVLWVLVPAGEQDEAPGLAGASRARMRPQRVAQRVDAGVVFSAGVLIMGLMWGVSGQVPYGGTLSWPLLLAGVGVVLIWVQADGRAWRGGSAGERPASRGKTIASVARLIGGLILVGLGTSWLLASQFGWSGLQPAVAAAAALLAGLTVVAAPWLLRIWSRVRTADRERLRAEARADMAAHLHDSVLQTLALIQRQADDPVAVASLARRQERELRTWLYGEETRAQTLKGALEQLRADVEERFPIAVEVICVGDMDLDEAATALMQATGEAVTNAAKHSGASRVDVFAEVDPEQVEVFIRDRGCGFDEATIRQDRMGVKESIRARMERHGGTARIRTAPGEGTEVRLELRR</sequence>
<dbReference type="Pfam" id="PF04024">
    <property type="entry name" value="PspC"/>
    <property type="match status" value="1"/>
</dbReference>
<dbReference type="Gene3D" id="3.30.565.10">
    <property type="entry name" value="Histidine kinase-like ATPase, C-terminal domain"/>
    <property type="match status" value="1"/>
</dbReference>
<dbReference type="Pfam" id="PF02518">
    <property type="entry name" value="HATPase_c"/>
    <property type="match status" value="1"/>
</dbReference>
<dbReference type="PANTHER" id="PTHR24421">
    <property type="entry name" value="NITRATE/NITRITE SENSOR PROTEIN NARX-RELATED"/>
    <property type="match status" value="1"/>
</dbReference>
<feature type="transmembrane region" description="Helical" evidence="4">
    <location>
        <begin position="126"/>
        <end position="144"/>
    </location>
</feature>
<keyword evidence="2" id="KW-0418">Kinase</keyword>
<keyword evidence="7" id="KW-1185">Reference proteome</keyword>
<evidence type="ECO:0000256" key="2">
    <source>
        <dbReference type="ARBA" id="ARBA00022777"/>
    </source>
</evidence>
<keyword evidence="4" id="KW-1133">Transmembrane helix</keyword>
<dbReference type="InterPro" id="IPR003594">
    <property type="entry name" value="HATPase_dom"/>
</dbReference>
<dbReference type="PANTHER" id="PTHR24421:SF61">
    <property type="entry name" value="OXYGEN SENSOR HISTIDINE KINASE NREB"/>
    <property type="match status" value="1"/>
</dbReference>
<dbReference type="EMBL" id="CP072384">
    <property type="protein sequence ID" value="QUC09143.1"/>
    <property type="molecule type" value="Genomic_DNA"/>
</dbReference>
<dbReference type="InterPro" id="IPR050482">
    <property type="entry name" value="Sensor_HK_TwoCompSys"/>
</dbReference>
<keyword evidence="4" id="KW-0472">Membrane</keyword>
<feature type="transmembrane region" description="Helical" evidence="4">
    <location>
        <begin position="165"/>
        <end position="186"/>
    </location>
</feature>
<keyword evidence="1" id="KW-0808">Transferase</keyword>
<protein>
    <submittedName>
        <fullName evidence="6">PspC domain-containing protein</fullName>
    </submittedName>
</protein>
<feature type="transmembrane region" description="Helical" evidence="4">
    <location>
        <begin position="97"/>
        <end position="114"/>
    </location>
</feature>
<reference evidence="6 7" key="1">
    <citation type="submission" date="2021-03" db="EMBL/GenBank/DDBJ databases">
        <title>Human Oral Microbial Genomes.</title>
        <authorList>
            <person name="Johnston C.D."/>
            <person name="Chen T."/>
            <person name="Dewhirst F.E."/>
        </authorList>
    </citation>
    <scope>NUCLEOTIDE SEQUENCE [LARGE SCALE GENOMIC DNA]</scope>
    <source>
        <strain evidence="6 7">DSMZ 100122</strain>
    </source>
</reference>
<dbReference type="RefSeq" id="WP_212326233.1">
    <property type="nucleotide sequence ID" value="NZ_AP024463.1"/>
</dbReference>